<proteinExistence type="predicted"/>
<evidence type="ECO:0008006" key="4">
    <source>
        <dbReference type="Google" id="ProtNLM"/>
    </source>
</evidence>
<gene>
    <name evidence="2" type="ORF">A2372_02985</name>
</gene>
<evidence type="ECO:0000313" key="2">
    <source>
        <dbReference type="EMBL" id="OGM93332.1"/>
    </source>
</evidence>
<dbReference type="STRING" id="1802559.A2372_02985"/>
<dbReference type="PROSITE" id="PS51257">
    <property type="entry name" value="PROKAR_LIPOPROTEIN"/>
    <property type="match status" value="1"/>
</dbReference>
<feature type="chain" id="PRO_5009535264" description="DUF3048 domain-containing protein" evidence="1">
    <location>
        <begin position="23"/>
        <end position="76"/>
    </location>
</feature>
<evidence type="ECO:0000313" key="3">
    <source>
        <dbReference type="Proteomes" id="UP000176422"/>
    </source>
</evidence>
<dbReference type="EMBL" id="MGIT01000001">
    <property type="protein sequence ID" value="OGM93332.1"/>
    <property type="molecule type" value="Genomic_DNA"/>
</dbReference>
<dbReference type="AlphaFoldDB" id="A0A1F8DXV8"/>
<evidence type="ECO:0000256" key="1">
    <source>
        <dbReference type="SAM" id="SignalP"/>
    </source>
</evidence>
<keyword evidence="1" id="KW-0732">Signal</keyword>
<feature type="signal peptide" evidence="1">
    <location>
        <begin position="1"/>
        <end position="22"/>
    </location>
</feature>
<protein>
    <recommendedName>
        <fullName evidence="4">DUF3048 domain-containing protein</fullName>
    </recommendedName>
</protein>
<comment type="caution">
    <text evidence="2">The sequence shown here is derived from an EMBL/GenBank/DDBJ whole genome shotgun (WGS) entry which is preliminary data.</text>
</comment>
<sequence length="76" mass="8247">MKNLVCSCFLLLVLVTGCSGHANYVVSEPGYRNNDKLIGLLNAKPVDVADLYPDLKPVKLSKSTKPASPAVRSEMR</sequence>
<dbReference type="Proteomes" id="UP000176422">
    <property type="component" value="Unassembled WGS sequence"/>
</dbReference>
<accession>A0A1F8DXV8</accession>
<name>A0A1F8DXV8_9BACT</name>
<reference evidence="2 3" key="1">
    <citation type="journal article" date="2016" name="Nat. Commun.">
        <title>Thousands of microbial genomes shed light on interconnected biogeochemical processes in an aquifer system.</title>
        <authorList>
            <person name="Anantharaman K."/>
            <person name="Brown C.T."/>
            <person name="Hug L.A."/>
            <person name="Sharon I."/>
            <person name="Castelle C.J."/>
            <person name="Probst A.J."/>
            <person name="Thomas B.C."/>
            <person name="Singh A."/>
            <person name="Wilkins M.J."/>
            <person name="Karaoz U."/>
            <person name="Brodie E.L."/>
            <person name="Williams K.H."/>
            <person name="Hubbard S.S."/>
            <person name="Banfield J.F."/>
        </authorList>
    </citation>
    <scope>NUCLEOTIDE SEQUENCE [LARGE SCALE GENOMIC DNA]</scope>
</reference>
<organism evidence="2 3">
    <name type="scientific">Candidatus Wolfebacteria bacterium RIFOXYB1_FULL_54_12</name>
    <dbReference type="NCBI Taxonomy" id="1802559"/>
    <lineage>
        <taxon>Bacteria</taxon>
        <taxon>Candidatus Wolfeibacteriota</taxon>
    </lineage>
</organism>